<dbReference type="HAMAP" id="MF_00527">
    <property type="entry name" value="3MGH"/>
    <property type="match status" value="1"/>
</dbReference>
<gene>
    <name evidence="6" type="ORF">AYR53_08605</name>
</gene>
<proteinExistence type="inferred from homology"/>
<organism evidence="6 7">
    <name type="scientific">Loigolactobacillus backii</name>
    <dbReference type="NCBI Taxonomy" id="375175"/>
    <lineage>
        <taxon>Bacteria</taxon>
        <taxon>Bacillati</taxon>
        <taxon>Bacillota</taxon>
        <taxon>Bacilli</taxon>
        <taxon>Lactobacillales</taxon>
        <taxon>Lactobacillaceae</taxon>
        <taxon>Loigolactobacillus</taxon>
    </lineage>
</organism>
<evidence type="ECO:0000256" key="5">
    <source>
        <dbReference type="HAMAP-Rule" id="MF_00527"/>
    </source>
</evidence>
<dbReference type="PANTHER" id="PTHR10429:SF0">
    <property type="entry name" value="DNA-3-METHYLADENINE GLYCOSYLASE"/>
    <property type="match status" value="1"/>
</dbReference>
<dbReference type="CDD" id="cd00540">
    <property type="entry name" value="AAG"/>
    <property type="match status" value="1"/>
</dbReference>
<evidence type="ECO:0000256" key="1">
    <source>
        <dbReference type="ARBA" id="ARBA00009232"/>
    </source>
</evidence>
<dbReference type="GeneID" id="42982316"/>
<keyword evidence="4 5" id="KW-0234">DNA repair</keyword>
<dbReference type="OrthoDB" id="9794313at2"/>
<keyword evidence="7" id="KW-1185">Reference proteome</keyword>
<dbReference type="FunFam" id="3.10.300.10:FF:000001">
    <property type="entry name" value="Putative 3-methyladenine DNA glycosylase"/>
    <property type="match status" value="1"/>
</dbReference>
<dbReference type="RefSeq" id="WP_068280788.1">
    <property type="nucleotide sequence ID" value="NZ_CP014873.1"/>
</dbReference>
<keyword evidence="3 5" id="KW-0378">Hydrolase</keyword>
<dbReference type="EMBL" id="CP014873">
    <property type="protein sequence ID" value="ANK62807.1"/>
    <property type="molecule type" value="Genomic_DNA"/>
</dbReference>
<keyword evidence="2 5" id="KW-0227">DNA damage</keyword>
<reference evidence="6 7" key="1">
    <citation type="submission" date="2016-03" db="EMBL/GenBank/DDBJ databases">
        <title>Pediococcus and Lactobacillus from brewery environment - whole genome sequencing and assembly.</title>
        <authorList>
            <person name="Behr J."/>
            <person name="Geissler A.J."/>
            <person name="Vogel R.F."/>
        </authorList>
    </citation>
    <scope>NUCLEOTIDE SEQUENCE [LARGE SCALE GENOMIC DNA]</scope>
    <source>
        <strain evidence="6 7">TMW 1.1989</strain>
    </source>
</reference>
<evidence type="ECO:0000256" key="2">
    <source>
        <dbReference type="ARBA" id="ARBA00022763"/>
    </source>
</evidence>
<dbReference type="GO" id="GO:0003905">
    <property type="term" value="F:alkylbase DNA N-glycosylase activity"/>
    <property type="evidence" value="ECO:0007669"/>
    <property type="project" value="InterPro"/>
</dbReference>
<dbReference type="InterPro" id="IPR036995">
    <property type="entry name" value="MPG_sf"/>
</dbReference>
<evidence type="ECO:0000256" key="4">
    <source>
        <dbReference type="ARBA" id="ARBA00023204"/>
    </source>
</evidence>
<dbReference type="InterPro" id="IPR003180">
    <property type="entry name" value="MPG"/>
</dbReference>
<evidence type="ECO:0000313" key="6">
    <source>
        <dbReference type="EMBL" id="ANK62807.1"/>
    </source>
</evidence>
<dbReference type="GO" id="GO:0006284">
    <property type="term" value="P:base-excision repair"/>
    <property type="evidence" value="ECO:0007669"/>
    <property type="project" value="InterPro"/>
</dbReference>
<dbReference type="EC" id="3.2.2.-" evidence="5"/>
<dbReference type="STRING" id="375175.AYR53_08605"/>
<evidence type="ECO:0000256" key="3">
    <source>
        <dbReference type="ARBA" id="ARBA00022801"/>
    </source>
</evidence>
<dbReference type="Gene3D" id="3.10.300.10">
    <property type="entry name" value="Methylpurine-DNA glycosylase (MPG)"/>
    <property type="match status" value="1"/>
</dbReference>
<dbReference type="AlphaFoldDB" id="A0A192H3J7"/>
<dbReference type="SUPFAM" id="SSF50486">
    <property type="entry name" value="FMT C-terminal domain-like"/>
    <property type="match status" value="1"/>
</dbReference>
<dbReference type="PANTHER" id="PTHR10429">
    <property type="entry name" value="DNA-3-METHYLADENINE GLYCOSYLASE"/>
    <property type="match status" value="1"/>
</dbReference>
<dbReference type="Proteomes" id="UP000078582">
    <property type="component" value="Chromosome"/>
</dbReference>
<evidence type="ECO:0000313" key="7">
    <source>
        <dbReference type="Proteomes" id="UP000078582"/>
    </source>
</evidence>
<sequence length="209" mass="23563">MLDDFLAGRSTVEIARDLLGKKICYQTPQGIISGYIVEDEAYLGQCDRAAHAFGGHRSKKNEALYWPAGTIYIYTIYGQFLLNIITQKKGNPQGILIRGVEPDAGVAQMQLNRHWPKHLYDLTNGPGKLMSAFGIQNLNLNLNNYVSSPLTLDVTHYKRPLAIAETGRIGINDKGEWQTAPLRFYVAHNPFVSRITKREMNLENNGWQK</sequence>
<dbReference type="NCBIfam" id="TIGR00567">
    <property type="entry name" value="3mg"/>
    <property type="match status" value="1"/>
</dbReference>
<accession>A0A192H3J7</accession>
<name>A0A192H3J7_9LACO</name>
<dbReference type="GO" id="GO:0003677">
    <property type="term" value="F:DNA binding"/>
    <property type="evidence" value="ECO:0007669"/>
    <property type="project" value="InterPro"/>
</dbReference>
<protein>
    <recommendedName>
        <fullName evidence="5">Putative 3-methyladenine DNA glycosylase</fullName>
        <ecNumber evidence="5">3.2.2.-</ecNumber>
    </recommendedName>
</protein>
<dbReference type="Pfam" id="PF02245">
    <property type="entry name" value="Pur_DNA_glyco"/>
    <property type="match status" value="1"/>
</dbReference>
<comment type="similarity">
    <text evidence="1 5">Belongs to the DNA glycosylase MPG family.</text>
</comment>
<dbReference type="InterPro" id="IPR011034">
    <property type="entry name" value="Formyl_transferase-like_C_sf"/>
</dbReference>